<feature type="domain" description="Cell morphogenesis protein C-terminal" evidence="3">
    <location>
        <begin position="1773"/>
        <end position="2018"/>
    </location>
</feature>
<feature type="domain" description="Cell morphogenesis central region" evidence="4">
    <location>
        <begin position="1262"/>
        <end position="1489"/>
    </location>
</feature>
<sequence length="2193" mass="246553">MSYSTQQPHLDRDPPLSVNDAASNITNNNSKAGQHATSLTYDTPSPQQQQQLSNTPSTTTSISSSDYALKVIFSQFEHMADAKMSIILNMGVDADVDLKRILGHGSDPNFDKLIYSLSSLAATQQSGVIDAVMRWRKVKVEPLDPLLIKRVSDSAPLSRSREIQSVLKERQSLASVFILCRALIEIIKRLTPGSLPDDLGENLEEIVFNQLKKADPDAIKRSKNRTASMDLFAELIGELSNIRFASVSDRFIAELEKYNSQTIMKERQGHMEMLIKGMRYLKIKIYPVDALEETADFLSSCASFFKNAHGAKVKHAYAKLFIQLLLPIAGVAVAEVNFPSWAKAVDLMYPRAIKMTLKPRHILAGYPLVTTLLCVSRKEFFAANWSHVLESCYQKFNKDKYTRLVALGCVSRLTWTYLFRCTESTAITFKKMDLVIKTLFPPFRRAVNPADTPLDHLILIVYFALMRDVDSGTKKILFYLLNTEASSASNSHNWDLINPERMIVALTAFRLMLADLEHSVQQPPFPADVDMAGCGIPISCTADVFSGPIRAVKPDVTERVEEIISKTLSSLDQTFGRLLVLDEKNIIMRAAQMTSSVNNSTITTNYSVPIFANTVGSSEGPQIHHQYASFSVSYTKDKQAYFDVIKTIIDGMPRIMPAGIQLRTLVDILSRYTVHTDPEIIKSASKALLRIAAQIDSQTVVVGFSHFICKIEDKFSEVIQSLASGPLIMTSSGGSSSSQMNGGVIKLYVDLLAIWIDQVDVTCADDKKTRLADLVRETEANGLLFLCNQSASIRKFAVQIIKMAAKLADKLDRENEYLSQLLETVGQELIQFDKDTHAWRGHKLTSDVRNRVLQHQRRGLEHVLVLIAESDHAADIALWNMCLPQVFKLCFERLPKVTAECRQAICTRLLQIQPSILAWVETMKAGATGTLSMAKSSTHHNKTASPETIEQWRIYLVFACATAVRVDSPAVSMPIWSHVGRKGSASIERISSPRDLFRLVSPYLTCEHRPIRESAIEGLGNINRNVYKSLMSELEGYVKMILDDGKQRNNQKPYQNKRSKKNDRLRISVMHVLELTAGCLADGDGEAVKDKELMHIIMSYIKETKAFLGDTEVQMEWEYQRLRIYLCGLVEKLYQSLMQLEDATAWMSFETRLSLYKMFEEWCGYGATAKTSQQREATMMRDVLEQCKDPKERASMTQLMEEERKALEAASLSAMSTLLRGPLYAYLGQKKARQAIIQFDTLNVLRWIDAIFESRDPKHHAIARRSLEAVMIYNQDQTVLLDDIIEQCYAGNPKLEFTQGYFQALAEIVTQVEDYPCHIHQIMSLALFKSGDAKKAIRKTAIHLLRVIEERVFADSCAKEYEIGITSSLPAIYKHTQALLSARLALDHPEQTYSMLSEITQRFEHISPNSQREVLTYMLPWHRKVDLSVGPHDTELSASAYMVLSNLYYITVKFGDIYVKETAALWSQLVDYGRNVRAIIMYLLDMGQETRNPWFLIHAKRVFVCLGRTHAFATVTEEVIAEITPRSMVPQLKEASNRHAHAFPMLFVADTEKVLPSYPKRPVFSRGQLAMVFLVDLAIEAGADLAPHLPLLLHSIFVQLDHLTSIVCDQSRCFLINLIHSIVVRQSIDSEASQKASEIIQWLVSKEGKRLWAYENITPVNRRITSADEIKALLQQVVGVFSYQDRDLRQKWGETALKWATCCSVRHIACRSFQCFRALMPAFNQHMLADMLARLSNTIADKSEEIRGFALEIILTLTEVAKAMDKTQMEQFPQLFWAAVACLYSPYESEHCEALLLLDVVLQKNEFNPKLAESFPKNWSSEFDGLQPLLLKGLQFSSAEKETFTILDYVSLQDNLPLIDPTETRLMYLLLGSIPRLLHGLDEPVVDPEAVAWCNKLVKLFEDYGLPGIQRILATYPIQKSKFQQDFLKQILGSMRDVFFTQYCQQAFMFAMMMVKNKDPHYRDKTLLLIENLVPYVTGQMVRTHTEVSIDIAVLEPLLQLVPTEYADRALSILNSGIHAFTTSNEETNKNLTNDTELIWGFNNFAAAAKITRHNIHAVVFECSSITNEAPIEHNIQFSVEDFSMMTGEAASAAAAAAAANMGTERRQDMRMSTMTDGIPIMSALPAAAATTAAYGDDLMNALKDLDDFFNEDGEPISPSSSSHLYMGVPHGGGGGDDLSGSSGPTTPSHLNE</sequence>
<feature type="region of interest" description="Disordered" evidence="1">
    <location>
        <begin position="2152"/>
        <end position="2193"/>
    </location>
</feature>
<feature type="compositionally biased region" description="Low complexity" evidence="1">
    <location>
        <begin position="53"/>
        <end position="62"/>
    </location>
</feature>
<dbReference type="EMBL" id="AMYB01000008">
    <property type="protein sequence ID" value="OAC99164.1"/>
    <property type="molecule type" value="Genomic_DNA"/>
</dbReference>
<dbReference type="Proteomes" id="UP000077051">
    <property type="component" value="Unassembled WGS sequence"/>
</dbReference>
<name>A0A168HTH2_MUCCL</name>
<evidence type="ECO:0000256" key="1">
    <source>
        <dbReference type="SAM" id="MobiDB-lite"/>
    </source>
</evidence>
<organism evidence="5 6">
    <name type="scientific">Mucor lusitanicus CBS 277.49</name>
    <dbReference type="NCBI Taxonomy" id="747725"/>
    <lineage>
        <taxon>Eukaryota</taxon>
        <taxon>Fungi</taxon>
        <taxon>Fungi incertae sedis</taxon>
        <taxon>Mucoromycota</taxon>
        <taxon>Mucoromycotina</taxon>
        <taxon>Mucoromycetes</taxon>
        <taxon>Mucorales</taxon>
        <taxon>Mucorineae</taxon>
        <taxon>Mucoraceae</taxon>
        <taxon>Mucor</taxon>
    </lineage>
</organism>
<feature type="domain" description="Cell morphogenesis central region" evidence="4">
    <location>
        <begin position="779"/>
        <end position="1234"/>
    </location>
</feature>
<evidence type="ECO:0000259" key="3">
    <source>
        <dbReference type="Pfam" id="PF14225"/>
    </source>
</evidence>
<proteinExistence type="predicted"/>
<dbReference type="VEuPathDB" id="FungiDB:MUCCIDRAFT_114342"/>
<dbReference type="InterPro" id="IPR039867">
    <property type="entry name" value="Furry/Tao3/Mor2"/>
</dbReference>
<dbReference type="PANTHER" id="PTHR12295:SF30">
    <property type="entry name" value="PROTEIN FURRY"/>
    <property type="match status" value="1"/>
</dbReference>
<evidence type="ECO:0000313" key="5">
    <source>
        <dbReference type="EMBL" id="OAC99164.1"/>
    </source>
</evidence>
<accession>A0A168HTH2</accession>
<dbReference type="InterPro" id="IPR016024">
    <property type="entry name" value="ARM-type_fold"/>
</dbReference>
<feature type="region of interest" description="Disordered" evidence="1">
    <location>
        <begin position="1"/>
        <end position="62"/>
    </location>
</feature>
<dbReference type="InterPro" id="IPR025614">
    <property type="entry name" value="Cell_morpho_N"/>
</dbReference>
<dbReference type="Pfam" id="PF14225">
    <property type="entry name" value="MOR2-PAG1_C"/>
    <property type="match status" value="1"/>
</dbReference>
<dbReference type="GO" id="GO:0030427">
    <property type="term" value="C:site of polarized growth"/>
    <property type="evidence" value="ECO:0007669"/>
    <property type="project" value="TreeGrafter"/>
</dbReference>
<reference evidence="5 6" key="1">
    <citation type="submission" date="2015-06" db="EMBL/GenBank/DDBJ databases">
        <title>Expansion of signal transduction pathways in fungi by whole-genome duplication.</title>
        <authorList>
            <consortium name="DOE Joint Genome Institute"/>
            <person name="Corrochano L.M."/>
            <person name="Kuo A."/>
            <person name="Marcet-Houben M."/>
            <person name="Polaino S."/>
            <person name="Salamov A."/>
            <person name="Villalobos J.M."/>
            <person name="Alvarez M.I."/>
            <person name="Avalos J."/>
            <person name="Benito E.P."/>
            <person name="Benoit I."/>
            <person name="Burger G."/>
            <person name="Camino L.P."/>
            <person name="Canovas D."/>
            <person name="Cerda-Olmedo E."/>
            <person name="Cheng J.-F."/>
            <person name="Dominguez A."/>
            <person name="Elias M."/>
            <person name="Eslava A.P."/>
            <person name="Glaser F."/>
            <person name="Grimwood J."/>
            <person name="Gutierrez G."/>
            <person name="Heitman J."/>
            <person name="Henrissat B."/>
            <person name="Iturriaga E.A."/>
            <person name="Lang B.F."/>
            <person name="Lavin J.L."/>
            <person name="Lee S."/>
            <person name="Li W."/>
            <person name="Lindquist E."/>
            <person name="Lopez-Garcia S."/>
            <person name="Luque E.M."/>
            <person name="Marcos A.T."/>
            <person name="Martin J."/>
            <person name="Mccluskey K."/>
            <person name="Medina H.R."/>
            <person name="Miralles-Duran A."/>
            <person name="Miyazaki A."/>
            <person name="Munoz-Torres E."/>
            <person name="Oguiza J.A."/>
            <person name="Ohm R."/>
            <person name="Olmedo M."/>
            <person name="Orejas M."/>
            <person name="Ortiz-Castellanos L."/>
            <person name="Pisabarro A.G."/>
            <person name="Rodriguez-Romero J."/>
            <person name="Ruiz-Herrera J."/>
            <person name="Ruiz-Vazquez R."/>
            <person name="Sanz C."/>
            <person name="Schackwitz W."/>
            <person name="Schmutz J."/>
            <person name="Shahriari M."/>
            <person name="Shelest E."/>
            <person name="Silva-Franco F."/>
            <person name="Soanes D."/>
            <person name="Syed K."/>
            <person name="Tagua V.G."/>
            <person name="Talbot N.J."/>
            <person name="Thon M."/>
            <person name="De Vries R.P."/>
            <person name="Wiebenga A."/>
            <person name="Yadav J.S."/>
            <person name="Braun E.L."/>
            <person name="Baker S."/>
            <person name="Garre V."/>
            <person name="Horwitz B."/>
            <person name="Torres-Martinez S."/>
            <person name="Idnurm A."/>
            <person name="Herrera-Estrella A."/>
            <person name="Gabaldon T."/>
            <person name="Grigoriev I.V."/>
        </authorList>
    </citation>
    <scope>NUCLEOTIDE SEQUENCE [LARGE SCALE GENOMIC DNA]</scope>
    <source>
        <strain evidence="5 6">CBS 277.49</strain>
    </source>
</reference>
<dbReference type="InterPro" id="IPR029473">
    <property type="entry name" value="MOR2-PAG1_mid"/>
</dbReference>
<dbReference type="GO" id="GO:0000902">
    <property type="term" value="P:cell morphogenesis"/>
    <property type="evidence" value="ECO:0007669"/>
    <property type="project" value="InterPro"/>
</dbReference>
<dbReference type="GO" id="GO:0005938">
    <property type="term" value="C:cell cortex"/>
    <property type="evidence" value="ECO:0007669"/>
    <property type="project" value="TreeGrafter"/>
</dbReference>
<dbReference type="OrthoDB" id="6287725at2759"/>
<dbReference type="Pfam" id="PF14222">
    <property type="entry name" value="MOR2-PAG1_N"/>
    <property type="match status" value="1"/>
</dbReference>
<evidence type="ECO:0000313" key="6">
    <source>
        <dbReference type="Proteomes" id="UP000077051"/>
    </source>
</evidence>
<evidence type="ECO:0000259" key="4">
    <source>
        <dbReference type="Pfam" id="PF14228"/>
    </source>
</evidence>
<feature type="domain" description="Cell morphogenesis central region" evidence="4">
    <location>
        <begin position="1563"/>
        <end position="1737"/>
    </location>
</feature>
<feature type="domain" description="Cell morphogenesis protein N-terminal" evidence="2">
    <location>
        <begin position="169"/>
        <end position="756"/>
    </location>
</feature>
<dbReference type="STRING" id="747725.A0A168HTH2"/>
<evidence type="ECO:0008006" key="7">
    <source>
        <dbReference type="Google" id="ProtNLM"/>
    </source>
</evidence>
<dbReference type="InterPro" id="IPR025481">
    <property type="entry name" value="Cell_Morphogen_C"/>
</dbReference>
<gene>
    <name evidence="5" type="ORF">MUCCIDRAFT_114342</name>
</gene>
<dbReference type="SUPFAM" id="SSF48371">
    <property type="entry name" value="ARM repeat"/>
    <property type="match status" value="1"/>
</dbReference>
<dbReference type="PANTHER" id="PTHR12295">
    <property type="entry name" value="FURRY-RELATED"/>
    <property type="match status" value="1"/>
</dbReference>
<feature type="compositionally biased region" description="Polar residues" evidence="1">
    <location>
        <begin position="20"/>
        <end position="52"/>
    </location>
</feature>
<dbReference type="Pfam" id="PF14228">
    <property type="entry name" value="MOR2-PAG1_mid"/>
    <property type="match status" value="3"/>
</dbReference>
<comment type="caution">
    <text evidence="5">The sequence shown here is derived from an EMBL/GenBank/DDBJ whole genome shotgun (WGS) entry which is preliminary data.</text>
</comment>
<protein>
    <recommendedName>
        <fullName evidence="7">Cell morphogenesis protein N-terminal domain-containing protein</fullName>
    </recommendedName>
</protein>
<keyword evidence="6" id="KW-1185">Reference proteome</keyword>
<evidence type="ECO:0000259" key="2">
    <source>
        <dbReference type="Pfam" id="PF14222"/>
    </source>
</evidence>